<dbReference type="AlphaFoldDB" id="A0A6A3CUR2"/>
<dbReference type="GO" id="GO:0005516">
    <property type="term" value="F:calmodulin binding"/>
    <property type="evidence" value="ECO:0007669"/>
    <property type="project" value="InterPro"/>
</dbReference>
<feature type="compositionally biased region" description="Polar residues" evidence="1">
    <location>
        <begin position="163"/>
        <end position="182"/>
    </location>
</feature>
<dbReference type="PANTHER" id="PTHR33349:SF41">
    <property type="entry name" value="EMB|CAB62594.1"/>
    <property type="match status" value="1"/>
</dbReference>
<sequence>MPSGGLTVFSRYLRSSQGSCHDICKHGTNISPATESKTPRSPMRKIVVPKPGAGRNLERISESNLVDRRNKMGISVKVSSDFKVQEPDDYVAIKVAETQGHHVENVEDDLTDTKNSAASVTTSNDAELQKPEYPSLKPSPEDLVEIEAMSVESKAKDEENAETKSPNGEKSQQVCVKTSSDSEGQKPVKLDCIEDGVSSWTNKDSVLPDQVLLSRKETDYAKDSKLNPQSKPLSLIKQTRPSGRHNSEGPKRKEANIIPTTSLGVSGGRNKGETTISKGIRSSVIANKKSVVLPSVSLSSKESSTGISSMDAKKKKLRVVYHLKKQENEKKIKLEKLHGTIAERSSDLKGNSHLLDLENVKKFNSEQAKSANVAETTPYPIESNPVNKPAESDQNNVVSMRPYSSSKDKSMKHSHNKIPISRMPRSYEKKKMIYRPKGIQASGFPPSLSSSLVRKSSRTTPNGLKITQPSLTSLPLSASLESFHNDTSTENDKTLAERKKGSSKLMYNAKPKRAFIITSNNKHFPGKKLHFQRAKVREVPVEDRTARRLAFKKREPVDNRSNDDNWKGKVEDCTPRRLKFRQRVNPGNINGDNQNSKVEEFTPKRLKLRQKVIDENRKGDNRNSRVEEFTPKKLKFRERVIVDDLNGDNQDNRVEEFTPKRLKFRQRLIVDNRNGDNRNGNAKEFTPRRLKFRQRVIVDNRNGDNRNSGTTELSTSTLEFRKKIIVDNMNADNQNGRGEDSAPMKLIFRPKVVDDKKTGTSKNNSGGKQAGTGIDNDTQIESEQISLRHRDANEKKGSGILYNNIIEQTASKLAETKASKVKALVSAFETVISHLDIGISETNDGN</sequence>
<feature type="region of interest" description="Disordered" evidence="1">
    <location>
        <begin position="755"/>
        <end position="775"/>
    </location>
</feature>
<feature type="compositionally biased region" description="Polar residues" evidence="1">
    <location>
        <begin position="459"/>
        <end position="469"/>
    </location>
</feature>
<evidence type="ECO:0000256" key="1">
    <source>
        <dbReference type="SAM" id="MobiDB-lite"/>
    </source>
</evidence>
<protein>
    <recommendedName>
        <fullName evidence="2">Calmodulin-binding domain-containing protein</fullName>
    </recommendedName>
</protein>
<dbReference type="PANTHER" id="PTHR33349">
    <property type="entry name" value="EMB|CAB62594.1"/>
    <property type="match status" value="1"/>
</dbReference>
<feature type="region of interest" description="Disordered" evidence="1">
    <location>
        <begin position="102"/>
        <end position="188"/>
    </location>
</feature>
<reference evidence="3" key="1">
    <citation type="submission" date="2019-09" db="EMBL/GenBank/DDBJ databases">
        <title>Draft genome information of white flower Hibiscus syriacus.</title>
        <authorList>
            <person name="Kim Y.-M."/>
        </authorList>
    </citation>
    <scope>NUCLEOTIDE SEQUENCE [LARGE SCALE GENOMIC DNA]</scope>
    <source>
        <strain evidence="3">YM2019G1</strain>
    </source>
</reference>
<feature type="region of interest" description="Disordered" evidence="1">
    <location>
        <begin position="438"/>
        <end position="470"/>
    </location>
</feature>
<feature type="compositionally biased region" description="Basic and acidic residues" evidence="1">
    <location>
        <begin position="215"/>
        <end position="225"/>
    </location>
</feature>
<comment type="caution">
    <text evidence="3">The sequence shown here is derived from an EMBL/GenBank/DDBJ whole genome shotgun (WGS) entry which is preliminary data.</text>
</comment>
<evidence type="ECO:0000313" key="4">
    <source>
        <dbReference type="Proteomes" id="UP000436088"/>
    </source>
</evidence>
<name>A0A6A3CUR2_HIBSY</name>
<evidence type="ECO:0000313" key="3">
    <source>
        <dbReference type="EMBL" id="KAE8732214.1"/>
    </source>
</evidence>
<accession>A0A6A3CUR2</accession>
<feature type="region of interest" description="Disordered" evidence="1">
    <location>
        <begin position="31"/>
        <end position="50"/>
    </location>
</feature>
<organism evidence="3 4">
    <name type="scientific">Hibiscus syriacus</name>
    <name type="common">Rose of Sharon</name>
    <dbReference type="NCBI Taxonomy" id="106335"/>
    <lineage>
        <taxon>Eukaryota</taxon>
        <taxon>Viridiplantae</taxon>
        <taxon>Streptophyta</taxon>
        <taxon>Embryophyta</taxon>
        <taxon>Tracheophyta</taxon>
        <taxon>Spermatophyta</taxon>
        <taxon>Magnoliopsida</taxon>
        <taxon>eudicotyledons</taxon>
        <taxon>Gunneridae</taxon>
        <taxon>Pentapetalae</taxon>
        <taxon>rosids</taxon>
        <taxon>malvids</taxon>
        <taxon>Malvales</taxon>
        <taxon>Malvaceae</taxon>
        <taxon>Malvoideae</taxon>
        <taxon>Hibiscus</taxon>
    </lineage>
</organism>
<feature type="compositionally biased region" description="Polar residues" evidence="1">
    <location>
        <begin position="113"/>
        <end position="126"/>
    </location>
</feature>
<gene>
    <name evidence="3" type="ORF">F3Y22_tig00002237pilonHSYRG00842</name>
</gene>
<feature type="compositionally biased region" description="Polar residues" evidence="1">
    <location>
        <begin position="226"/>
        <end position="241"/>
    </location>
</feature>
<evidence type="ECO:0000259" key="2">
    <source>
        <dbReference type="SMART" id="SM01054"/>
    </source>
</evidence>
<dbReference type="InterPro" id="IPR012417">
    <property type="entry name" value="CaM-bd_dom_pln"/>
</dbReference>
<feature type="region of interest" description="Disordered" evidence="1">
    <location>
        <begin position="215"/>
        <end position="275"/>
    </location>
</feature>
<dbReference type="EMBL" id="VEPZ02000167">
    <property type="protein sequence ID" value="KAE8732214.1"/>
    <property type="molecule type" value="Genomic_DNA"/>
</dbReference>
<dbReference type="Proteomes" id="UP000436088">
    <property type="component" value="Unassembled WGS sequence"/>
</dbReference>
<dbReference type="SMART" id="SM01054">
    <property type="entry name" value="CaM_binding"/>
    <property type="match status" value="1"/>
</dbReference>
<feature type="compositionally biased region" description="Basic and acidic residues" evidence="1">
    <location>
        <begin position="245"/>
        <end position="255"/>
    </location>
</feature>
<dbReference type="Pfam" id="PF07839">
    <property type="entry name" value="CaM_binding"/>
    <property type="match status" value="1"/>
</dbReference>
<feature type="compositionally biased region" description="Basic and acidic residues" evidence="1">
    <location>
        <begin position="153"/>
        <end position="162"/>
    </location>
</feature>
<proteinExistence type="predicted"/>
<feature type="domain" description="Calmodulin-binding" evidence="2">
    <location>
        <begin position="719"/>
        <end position="833"/>
    </location>
</feature>
<keyword evidence="4" id="KW-1185">Reference proteome</keyword>
<feature type="region of interest" description="Disordered" evidence="1">
    <location>
        <begin position="369"/>
        <end position="417"/>
    </location>
</feature>